<evidence type="ECO:0000256" key="7">
    <source>
        <dbReference type="ARBA" id="ARBA00047899"/>
    </source>
</evidence>
<dbReference type="GO" id="GO:0004674">
    <property type="term" value="F:protein serine/threonine kinase activity"/>
    <property type="evidence" value="ECO:0007669"/>
    <property type="project" value="UniProtKB-KW"/>
</dbReference>
<evidence type="ECO:0000256" key="6">
    <source>
        <dbReference type="ARBA" id="ARBA00022840"/>
    </source>
</evidence>
<dbReference type="GO" id="GO:0005737">
    <property type="term" value="C:cytoplasm"/>
    <property type="evidence" value="ECO:0007669"/>
    <property type="project" value="TreeGrafter"/>
</dbReference>
<evidence type="ECO:0000256" key="2">
    <source>
        <dbReference type="ARBA" id="ARBA00022527"/>
    </source>
</evidence>
<name>A0A9P7G5Y5_9AGAR</name>
<feature type="domain" description="Protein kinase" evidence="9">
    <location>
        <begin position="1"/>
        <end position="250"/>
    </location>
</feature>
<dbReference type="Proteomes" id="UP000775547">
    <property type="component" value="Unassembled WGS sequence"/>
</dbReference>
<dbReference type="InterPro" id="IPR051334">
    <property type="entry name" value="SRPK"/>
</dbReference>
<comment type="catalytic activity">
    <reaction evidence="7">
        <text>L-threonyl-[protein] + ATP = O-phospho-L-threonyl-[protein] + ADP + H(+)</text>
        <dbReference type="Rhea" id="RHEA:46608"/>
        <dbReference type="Rhea" id="RHEA-COMP:11060"/>
        <dbReference type="Rhea" id="RHEA-COMP:11605"/>
        <dbReference type="ChEBI" id="CHEBI:15378"/>
        <dbReference type="ChEBI" id="CHEBI:30013"/>
        <dbReference type="ChEBI" id="CHEBI:30616"/>
        <dbReference type="ChEBI" id="CHEBI:61977"/>
        <dbReference type="ChEBI" id="CHEBI:456216"/>
        <dbReference type="EC" id="2.7.11.1"/>
    </reaction>
</comment>
<evidence type="ECO:0000313" key="11">
    <source>
        <dbReference type="Proteomes" id="UP000775547"/>
    </source>
</evidence>
<keyword evidence="2" id="KW-0723">Serine/threonine-protein kinase</keyword>
<sequence length="253" mass="28363">MYEWNATDTFGERHVSVADLCAHIGNQLPIQVVKLIARDVLRGLENLHEAHRVVHCGLDLNSIVLSPYDMRALISQLTAESRPSLSPRSETSFETMFFDVNSMLTSTSQPVFSVLPSGDPGAPHEPSADIWALGCLVYELLAGERLFDPEFQTLDLGLTAEESHLIQIIEILGPFPLDMLKAYPHSDQWFTDTGTMRIDTTFYPVALGDILRERIQPDDNGATTGFLATILKLNPRERFRAKDLINHPWFTSL</sequence>
<dbReference type="PROSITE" id="PS50011">
    <property type="entry name" value="PROTEIN_KINASE_DOM"/>
    <property type="match status" value="1"/>
</dbReference>
<comment type="caution">
    <text evidence="10">The sequence shown here is derived from an EMBL/GenBank/DDBJ whole genome shotgun (WGS) entry which is preliminary data.</text>
</comment>
<keyword evidence="3" id="KW-0808">Transferase</keyword>
<dbReference type="InterPro" id="IPR011009">
    <property type="entry name" value="Kinase-like_dom_sf"/>
</dbReference>
<comment type="catalytic activity">
    <reaction evidence="8">
        <text>L-seryl-[protein] + ATP = O-phospho-L-seryl-[protein] + ADP + H(+)</text>
        <dbReference type="Rhea" id="RHEA:17989"/>
        <dbReference type="Rhea" id="RHEA-COMP:9863"/>
        <dbReference type="Rhea" id="RHEA-COMP:11604"/>
        <dbReference type="ChEBI" id="CHEBI:15378"/>
        <dbReference type="ChEBI" id="CHEBI:29999"/>
        <dbReference type="ChEBI" id="CHEBI:30616"/>
        <dbReference type="ChEBI" id="CHEBI:83421"/>
        <dbReference type="ChEBI" id="CHEBI:456216"/>
        <dbReference type="EC" id="2.7.11.1"/>
    </reaction>
</comment>
<dbReference type="AlphaFoldDB" id="A0A9P7G5Y5"/>
<dbReference type="GO" id="GO:0050684">
    <property type="term" value="P:regulation of mRNA processing"/>
    <property type="evidence" value="ECO:0007669"/>
    <property type="project" value="TreeGrafter"/>
</dbReference>
<evidence type="ECO:0000313" key="10">
    <source>
        <dbReference type="EMBL" id="KAG5641347.1"/>
    </source>
</evidence>
<dbReference type="GO" id="GO:0000245">
    <property type="term" value="P:spliceosomal complex assembly"/>
    <property type="evidence" value="ECO:0007669"/>
    <property type="project" value="TreeGrafter"/>
</dbReference>
<keyword evidence="11" id="KW-1185">Reference proteome</keyword>
<keyword evidence="5" id="KW-0418">Kinase</keyword>
<dbReference type="PANTHER" id="PTHR47634:SF9">
    <property type="entry name" value="PROTEIN KINASE DOMAIN-CONTAINING PROTEIN-RELATED"/>
    <property type="match status" value="1"/>
</dbReference>
<proteinExistence type="predicted"/>
<evidence type="ECO:0000256" key="4">
    <source>
        <dbReference type="ARBA" id="ARBA00022741"/>
    </source>
</evidence>
<dbReference type="PANTHER" id="PTHR47634">
    <property type="entry name" value="PROTEIN KINASE DOMAIN-CONTAINING PROTEIN-RELATED"/>
    <property type="match status" value="1"/>
</dbReference>
<protein>
    <recommendedName>
        <fullName evidence="1">non-specific serine/threonine protein kinase</fullName>
        <ecNumber evidence="1">2.7.11.1</ecNumber>
    </recommendedName>
</protein>
<dbReference type="SUPFAM" id="SSF56112">
    <property type="entry name" value="Protein kinase-like (PK-like)"/>
    <property type="match status" value="1"/>
</dbReference>
<evidence type="ECO:0000256" key="1">
    <source>
        <dbReference type="ARBA" id="ARBA00012513"/>
    </source>
</evidence>
<organism evidence="10 11">
    <name type="scientific">Asterophora parasitica</name>
    <dbReference type="NCBI Taxonomy" id="117018"/>
    <lineage>
        <taxon>Eukaryota</taxon>
        <taxon>Fungi</taxon>
        <taxon>Dikarya</taxon>
        <taxon>Basidiomycota</taxon>
        <taxon>Agaricomycotina</taxon>
        <taxon>Agaricomycetes</taxon>
        <taxon>Agaricomycetidae</taxon>
        <taxon>Agaricales</taxon>
        <taxon>Tricholomatineae</taxon>
        <taxon>Lyophyllaceae</taxon>
        <taxon>Asterophora</taxon>
    </lineage>
</organism>
<dbReference type="InterPro" id="IPR000719">
    <property type="entry name" value="Prot_kinase_dom"/>
</dbReference>
<dbReference type="Pfam" id="PF00069">
    <property type="entry name" value="Pkinase"/>
    <property type="match status" value="1"/>
</dbReference>
<gene>
    <name evidence="10" type="ORF">DXG03_005453</name>
</gene>
<evidence type="ECO:0000256" key="3">
    <source>
        <dbReference type="ARBA" id="ARBA00022679"/>
    </source>
</evidence>
<reference evidence="10" key="2">
    <citation type="submission" date="2021-10" db="EMBL/GenBank/DDBJ databases">
        <title>Phylogenomics reveals ancestral predisposition of the termite-cultivated fungus Termitomyces towards a domesticated lifestyle.</title>
        <authorList>
            <person name="Auxier B."/>
            <person name="Grum-Grzhimaylo A."/>
            <person name="Cardenas M.E."/>
            <person name="Lodge J.D."/>
            <person name="Laessoe T."/>
            <person name="Pedersen O."/>
            <person name="Smith M.E."/>
            <person name="Kuyper T.W."/>
            <person name="Franco-Molano E.A."/>
            <person name="Baroni T.J."/>
            <person name="Aanen D.K."/>
        </authorList>
    </citation>
    <scope>NUCLEOTIDE SEQUENCE</scope>
    <source>
        <strain evidence="10">AP01</strain>
        <tissue evidence="10">Mycelium</tissue>
    </source>
</reference>
<evidence type="ECO:0000259" key="9">
    <source>
        <dbReference type="PROSITE" id="PS50011"/>
    </source>
</evidence>
<evidence type="ECO:0000256" key="8">
    <source>
        <dbReference type="ARBA" id="ARBA00048679"/>
    </source>
</evidence>
<dbReference type="EC" id="2.7.11.1" evidence="1"/>
<dbReference type="GO" id="GO:0005634">
    <property type="term" value="C:nucleus"/>
    <property type="evidence" value="ECO:0007669"/>
    <property type="project" value="TreeGrafter"/>
</dbReference>
<dbReference type="OrthoDB" id="5979581at2759"/>
<keyword evidence="6" id="KW-0067">ATP-binding</keyword>
<dbReference type="SMART" id="SM00220">
    <property type="entry name" value="S_TKc"/>
    <property type="match status" value="1"/>
</dbReference>
<dbReference type="Gene3D" id="1.10.510.10">
    <property type="entry name" value="Transferase(Phosphotransferase) domain 1"/>
    <property type="match status" value="1"/>
</dbReference>
<dbReference type="EMBL" id="JABCKV010000331">
    <property type="protein sequence ID" value="KAG5641347.1"/>
    <property type="molecule type" value="Genomic_DNA"/>
</dbReference>
<dbReference type="GO" id="GO:0005524">
    <property type="term" value="F:ATP binding"/>
    <property type="evidence" value="ECO:0007669"/>
    <property type="project" value="UniProtKB-KW"/>
</dbReference>
<evidence type="ECO:0000256" key="5">
    <source>
        <dbReference type="ARBA" id="ARBA00022777"/>
    </source>
</evidence>
<reference evidence="10" key="1">
    <citation type="submission" date="2020-07" db="EMBL/GenBank/DDBJ databases">
        <authorList>
            <person name="Nieuwenhuis M."/>
            <person name="Van De Peppel L.J.J."/>
        </authorList>
    </citation>
    <scope>NUCLEOTIDE SEQUENCE</scope>
    <source>
        <strain evidence="10">AP01</strain>
        <tissue evidence="10">Mycelium</tissue>
    </source>
</reference>
<keyword evidence="4" id="KW-0547">Nucleotide-binding</keyword>
<accession>A0A9P7G5Y5</accession>